<feature type="compositionally biased region" description="Pro residues" evidence="1">
    <location>
        <begin position="230"/>
        <end position="240"/>
    </location>
</feature>
<evidence type="ECO:0000313" key="3">
    <source>
        <dbReference type="EMBL" id="QJW99216.1"/>
    </source>
</evidence>
<evidence type="ECO:0000256" key="1">
    <source>
        <dbReference type="SAM" id="MobiDB-lite"/>
    </source>
</evidence>
<feature type="signal peptide" evidence="2">
    <location>
        <begin position="1"/>
        <end position="22"/>
    </location>
</feature>
<accession>A0A6M5Z0E7</accession>
<proteinExistence type="predicted"/>
<feature type="compositionally biased region" description="Pro residues" evidence="1">
    <location>
        <begin position="251"/>
        <end position="300"/>
    </location>
</feature>
<organism evidence="3 4">
    <name type="scientific">Frigoriglobus tundricola</name>
    <dbReference type="NCBI Taxonomy" id="2774151"/>
    <lineage>
        <taxon>Bacteria</taxon>
        <taxon>Pseudomonadati</taxon>
        <taxon>Planctomycetota</taxon>
        <taxon>Planctomycetia</taxon>
        <taxon>Gemmatales</taxon>
        <taxon>Gemmataceae</taxon>
        <taxon>Frigoriglobus</taxon>
    </lineage>
</organism>
<evidence type="ECO:0000313" key="4">
    <source>
        <dbReference type="Proteomes" id="UP000503447"/>
    </source>
</evidence>
<feature type="compositionally biased region" description="Low complexity" evidence="1">
    <location>
        <begin position="129"/>
        <end position="155"/>
    </location>
</feature>
<dbReference type="KEGG" id="ftj:FTUN_6818"/>
<dbReference type="InterPro" id="IPR011446">
    <property type="entry name" value="BBP7"/>
</dbReference>
<feature type="compositionally biased region" description="Pro residues" evidence="1">
    <location>
        <begin position="212"/>
        <end position="222"/>
    </location>
</feature>
<feature type="region of interest" description="Disordered" evidence="1">
    <location>
        <begin position="129"/>
        <end position="323"/>
    </location>
</feature>
<dbReference type="AlphaFoldDB" id="A0A6M5Z0E7"/>
<feature type="chain" id="PRO_5026861435" description="BBP7 family outer membrane beta-barrel protein" evidence="2">
    <location>
        <begin position="23"/>
        <end position="721"/>
    </location>
</feature>
<dbReference type="PRINTS" id="PR01217">
    <property type="entry name" value="PRICHEXTENSN"/>
</dbReference>
<protein>
    <recommendedName>
        <fullName evidence="5">BBP7 family outer membrane beta-barrel protein</fullName>
    </recommendedName>
</protein>
<keyword evidence="4" id="KW-1185">Reference proteome</keyword>
<dbReference type="Pfam" id="PF07585">
    <property type="entry name" value="BBP7"/>
    <property type="match status" value="1"/>
</dbReference>
<dbReference type="EMBL" id="CP053452">
    <property type="protein sequence ID" value="QJW99216.1"/>
    <property type="molecule type" value="Genomic_DNA"/>
</dbReference>
<dbReference type="Proteomes" id="UP000503447">
    <property type="component" value="Chromosome"/>
</dbReference>
<evidence type="ECO:0008006" key="5">
    <source>
        <dbReference type="Google" id="ProtNLM"/>
    </source>
</evidence>
<keyword evidence="2" id="KW-0732">Signal</keyword>
<feature type="compositionally biased region" description="Low complexity" evidence="1">
    <location>
        <begin position="202"/>
        <end position="211"/>
    </location>
</feature>
<sequence>MKRFRVRAVGLGLALAAGTAAAADGDWRAAGQPPVDVAPNGAPGLLPPPLRALPTGAKTDAPIWLPARQSGAGTPVVTPAAGTSGPVVVLPAAPVVTPAPEPIQPIQAQPPVSFQPQPIVAQPVTQYQPQPAPVQPVTQYQPQPVPAQPIVQNQPQPAPQQPPLSDEGPLGPRVGNTLGPLPAIPVVPDAGDSPPVRPQPAAPVRVAAQPQDPVPQPRPLDPPKAAEPSPMIPPRVPEFLPPAKKSDSPVIPVPVPGPGTPSVSPPAKPLPAPRPVDPSAQPRPEPQPAPPELQPAPPELMIPTGALDVPGRHGTFGSKPINLSRDYPPLRDLISGGRGHDEVTIASDGVQGDPLPNRYFVQGEYLLWWVPGFGIPVLGTTNANTALNGYLGEPGTTSLLGPGNFGNSTRSGFRIRAGAWLDDCGSCGIDGSFFFLGNRSTSAVFNSAQDPLITRPVYVPNLIPGTNTPLGENGEAVAVPGILRGSLSARATSQLLGADLNARKNLLNTCDARAEVFVGYRFLNLRESLTMTEDITVIGSGGSRVAVTDPIGTHVVVQDKFATNNYFNGGQIGALVERRVGRWQFDARGSFAMGDTTQVLNIDGFQIRQQPGATPASFPGGLLAAGPNLGRFTSNHFSVVPELTLNVGYWVTPGIRLYAGYNFLLWTNVIRPGDQIDHVVDLASVPNSLVTTTSATYHPRPIFKQTDLVVNGIQFGIDLRW</sequence>
<dbReference type="RefSeq" id="WP_171474219.1">
    <property type="nucleotide sequence ID" value="NZ_CP053452.2"/>
</dbReference>
<evidence type="ECO:0000256" key="2">
    <source>
        <dbReference type="SAM" id="SignalP"/>
    </source>
</evidence>
<name>A0A6M5Z0E7_9BACT</name>
<gene>
    <name evidence="3" type="ORF">FTUN_6818</name>
</gene>
<reference evidence="4" key="1">
    <citation type="submission" date="2020-05" db="EMBL/GenBank/DDBJ databases">
        <title>Frigoriglobus tundricola gen. nov., sp. nov., a psychrotolerant cellulolytic planctomycete of the family Gemmataceae with two divergent copies of 16S rRNA gene.</title>
        <authorList>
            <person name="Kulichevskaya I.S."/>
            <person name="Ivanova A.A."/>
            <person name="Naumoff D.G."/>
            <person name="Beletsky A.V."/>
            <person name="Rijpstra W.I.C."/>
            <person name="Sinninghe Damste J.S."/>
            <person name="Mardanov A.V."/>
            <person name="Ravin N.V."/>
            <person name="Dedysh S.N."/>
        </authorList>
    </citation>
    <scope>NUCLEOTIDE SEQUENCE [LARGE SCALE GENOMIC DNA]</scope>
    <source>
        <strain evidence="4">PL17</strain>
    </source>
</reference>